<dbReference type="InterPro" id="IPR020806">
    <property type="entry name" value="PKS_PP-bd"/>
</dbReference>
<dbReference type="PANTHER" id="PTHR43775:SF37">
    <property type="entry name" value="SI:DKEY-61P9.11"/>
    <property type="match status" value="1"/>
</dbReference>
<dbReference type="InterPro" id="IPR013968">
    <property type="entry name" value="PKS_KR"/>
</dbReference>
<evidence type="ECO:0000256" key="1">
    <source>
        <dbReference type="ARBA" id="ARBA00004496"/>
    </source>
</evidence>
<dbReference type="InterPro" id="IPR057326">
    <property type="entry name" value="KR_dom"/>
</dbReference>
<feature type="region of interest" description="N-terminal hotdog fold" evidence="10">
    <location>
        <begin position="4097"/>
        <end position="4223"/>
    </location>
</feature>
<dbReference type="InterPro" id="IPR016039">
    <property type="entry name" value="Thiolase-like"/>
</dbReference>
<dbReference type="SMART" id="SM00822">
    <property type="entry name" value="PKS_KR"/>
    <property type="match status" value="4"/>
</dbReference>
<feature type="region of interest" description="N-terminal hotdog fold" evidence="10">
    <location>
        <begin position="1"/>
        <end position="112"/>
    </location>
</feature>
<dbReference type="Pfam" id="PF14765">
    <property type="entry name" value="PS-DH"/>
    <property type="match status" value="5"/>
</dbReference>
<comment type="pathway">
    <text evidence="2">Antibiotic biosynthesis.</text>
</comment>
<dbReference type="Pfam" id="PF00975">
    <property type="entry name" value="Thioesterase"/>
    <property type="match status" value="1"/>
</dbReference>
<keyword evidence="8" id="KW-0511">Multifunctional enzyme</keyword>
<dbReference type="Gene3D" id="3.40.47.10">
    <property type="match status" value="5"/>
</dbReference>
<dbReference type="GO" id="GO:0031177">
    <property type="term" value="F:phosphopantetheine binding"/>
    <property type="evidence" value="ECO:0007669"/>
    <property type="project" value="InterPro"/>
</dbReference>
<dbReference type="FunFam" id="3.40.47.10:FF:000019">
    <property type="entry name" value="Polyketide synthase type I"/>
    <property type="match status" value="4"/>
</dbReference>
<feature type="region of interest" description="N-terminal hotdog fold" evidence="10">
    <location>
        <begin position="6040"/>
        <end position="6174"/>
    </location>
</feature>
<feature type="region of interest" description="C-terminal hotdog fold" evidence="10">
    <location>
        <begin position="1487"/>
        <end position="1624"/>
    </location>
</feature>
<comment type="caution">
    <text evidence="10">Lacks conserved residue(s) required for the propagation of feature annotation.</text>
</comment>
<feature type="active site" description="Proton donor; for dehydratase activity" evidence="10">
    <location>
        <position position="4299"/>
    </location>
</feature>
<dbReference type="InterPro" id="IPR049900">
    <property type="entry name" value="PKS_mFAS_DH"/>
</dbReference>
<dbReference type="EMBL" id="MG844359">
    <property type="protein sequence ID" value="AVI26425.1"/>
    <property type="molecule type" value="Genomic_DNA"/>
</dbReference>
<dbReference type="SUPFAM" id="SSF47336">
    <property type="entry name" value="ACP-like"/>
    <property type="match status" value="6"/>
</dbReference>
<dbReference type="GO" id="GO:0071770">
    <property type="term" value="P:DIM/DIP cell wall layer assembly"/>
    <property type="evidence" value="ECO:0007669"/>
    <property type="project" value="TreeGrafter"/>
</dbReference>
<dbReference type="InterPro" id="IPR036291">
    <property type="entry name" value="NAD(P)-bd_dom_sf"/>
</dbReference>
<dbReference type="SMART" id="SM00826">
    <property type="entry name" value="PKS_DH"/>
    <property type="match status" value="3"/>
</dbReference>
<dbReference type="Gene3D" id="3.10.129.110">
    <property type="entry name" value="Polyketide synthase dehydratase"/>
    <property type="match status" value="5"/>
</dbReference>
<dbReference type="InterPro" id="IPR009081">
    <property type="entry name" value="PP-bd_ACP"/>
</dbReference>
<dbReference type="InterPro" id="IPR018201">
    <property type="entry name" value="Ketoacyl_synth_AS"/>
</dbReference>
<dbReference type="GO" id="GO:0005737">
    <property type="term" value="C:cytoplasm"/>
    <property type="evidence" value="ECO:0007669"/>
    <property type="project" value="UniProtKB-SubCell"/>
</dbReference>
<dbReference type="InterPro" id="IPR020841">
    <property type="entry name" value="PKS_Beta-ketoAc_synthase_dom"/>
</dbReference>
<feature type="region of interest" description="N-terminal hotdog fold" evidence="10">
    <location>
        <begin position="1354"/>
        <end position="1470"/>
    </location>
</feature>
<evidence type="ECO:0000256" key="10">
    <source>
        <dbReference type="PROSITE-ProRule" id="PRU01363"/>
    </source>
</evidence>
<dbReference type="Gene3D" id="3.40.50.150">
    <property type="entry name" value="Vaccinia Virus protein VP39"/>
    <property type="match status" value="1"/>
</dbReference>
<feature type="active site" description="Proton acceptor; for dehydratase activity" evidence="10">
    <location>
        <position position="6069"/>
    </location>
</feature>
<evidence type="ECO:0000256" key="5">
    <source>
        <dbReference type="ARBA" id="ARBA00022553"/>
    </source>
</evidence>
<evidence type="ECO:0000256" key="3">
    <source>
        <dbReference type="ARBA" id="ARBA00022450"/>
    </source>
</evidence>
<organism evidence="15">
    <name type="scientific">Candidatus Entotheonella serta</name>
    <dbReference type="NCBI Taxonomy" id="1652106"/>
    <lineage>
        <taxon>Bacteria</taxon>
        <taxon>Pseudomonadati</taxon>
        <taxon>Nitrospinota/Tectimicrobiota group</taxon>
        <taxon>Candidatus Tectimicrobiota</taxon>
        <taxon>Candidatus Entotheonellia</taxon>
        <taxon>Candidatus Entotheonellales</taxon>
        <taxon>Candidatus Entotheonellaceae</taxon>
        <taxon>Candidatus Entotheonella</taxon>
    </lineage>
</organism>
<dbReference type="Pfam" id="PF21089">
    <property type="entry name" value="PKS_DH_N"/>
    <property type="match status" value="5"/>
</dbReference>
<evidence type="ECO:0000256" key="11">
    <source>
        <dbReference type="SAM" id="MobiDB-lite"/>
    </source>
</evidence>
<feature type="domain" description="PKS/mFAS DH" evidence="14">
    <location>
        <begin position="1"/>
        <end position="277"/>
    </location>
</feature>
<feature type="region of interest" description="Disordered" evidence="11">
    <location>
        <begin position="2070"/>
        <end position="2091"/>
    </location>
</feature>
<evidence type="ECO:0000313" key="15">
    <source>
        <dbReference type="EMBL" id="AVI26425.1"/>
    </source>
</evidence>
<proteinExistence type="predicted"/>
<evidence type="ECO:0000256" key="9">
    <source>
        <dbReference type="ARBA" id="ARBA00054155"/>
    </source>
</evidence>
<dbReference type="InterPro" id="IPR050091">
    <property type="entry name" value="PKS_NRPS_Biosynth_Enz"/>
</dbReference>
<dbReference type="SUPFAM" id="SSF53901">
    <property type="entry name" value="Thiolase-like"/>
    <property type="match status" value="5"/>
</dbReference>
<evidence type="ECO:0000256" key="6">
    <source>
        <dbReference type="ARBA" id="ARBA00022679"/>
    </source>
</evidence>
<dbReference type="SUPFAM" id="SSF53474">
    <property type="entry name" value="alpha/beta-Hydrolases"/>
    <property type="match status" value="1"/>
</dbReference>
<feature type="domain" description="Ketosynthase family 3 (KS3)" evidence="13">
    <location>
        <begin position="417"/>
        <end position="848"/>
    </location>
</feature>
<dbReference type="InterPro" id="IPR042104">
    <property type="entry name" value="PKS_dehydratase_sf"/>
</dbReference>
<dbReference type="Pfam" id="PF08659">
    <property type="entry name" value="KR"/>
    <property type="match status" value="4"/>
</dbReference>
<evidence type="ECO:0000256" key="4">
    <source>
        <dbReference type="ARBA" id="ARBA00022490"/>
    </source>
</evidence>
<dbReference type="InterPro" id="IPR029058">
    <property type="entry name" value="AB_hydrolase_fold"/>
</dbReference>
<dbReference type="Pfam" id="PF00550">
    <property type="entry name" value="PP-binding"/>
    <property type="match status" value="6"/>
</dbReference>
<feature type="domain" description="Carrier" evidence="12">
    <location>
        <begin position="6800"/>
        <end position="6876"/>
    </location>
</feature>
<feature type="active site" description="Proton acceptor; for dehydratase activity" evidence="10">
    <location>
        <position position="4126"/>
    </location>
</feature>
<dbReference type="CDD" id="cd00833">
    <property type="entry name" value="PKS"/>
    <property type="match status" value="5"/>
</dbReference>
<dbReference type="InterPro" id="IPR029063">
    <property type="entry name" value="SAM-dependent_MTases_sf"/>
</dbReference>
<keyword evidence="7" id="KW-0677">Repeat</keyword>
<feature type="domain" description="Ketosynthase family 3 (KS3)" evidence="13">
    <location>
        <begin position="5419"/>
        <end position="5837"/>
    </location>
</feature>
<feature type="domain" description="Carrier" evidence="12">
    <location>
        <begin position="2097"/>
        <end position="2174"/>
    </location>
</feature>
<keyword evidence="3" id="KW-0596">Phosphopantetheine</keyword>
<dbReference type="Gene3D" id="3.40.50.720">
    <property type="entry name" value="NAD(P)-binding Rossmann-like Domain"/>
    <property type="match status" value="4"/>
</dbReference>
<feature type="active site" description="Proton donor; for dehydratase activity" evidence="10">
    <location>
        <position position="1253"/>
    </location>
</feature>
<dbReference type="InterPro" id="IPR020807">
    <property type="entry name" value="PKS_DH"/>
</dbReference>
<dbReference type="GO" id="GO:0004315">
    <property type="term" value="F:3-oxoacyl-[acyl-carrier-protein] synthase activity"/>
    <property type="evidence" value="ECO:0007669"/>
    <property type="project" value="InterPro"/>
</dbReference>
<feature type="domain" description="Ketosynthase family 3 (KS3)" evidence="13">
    <location>
        <begin position="2236"/>
        <end position="2673"/>
    </location>
</feature>
<protein>
    <submittedName>
        <fullName evidence="15">Polyketide synthase</fullName>
    </submittedName>
</protein>
<dbReference type="GO" id="GO:0004312">
    <property type="term" value="F:fatty acid synthase activity"/>
    <property type="evidence" value="ECO:0007669"/>
    <property type="project" value="TreeGrafter"/>
</dbReference>
<dbReference type="InterPro" id="IPR054514">
    <property type="entry name" value="RhiE-like_linker"/>
</dbReference>
<dbReference type="Gene3D" id="1.10.1200.10">
    <property type="entry name" value="ACP-like"/>
    <property type="match status" value="6"/>
</dbReference>
<dbReference type="Pfam" id="PF02801">
    <property type="entry name" value="Ketoacyl-synt_C"/>
    <property type="match status" value="5"/>
</dbReference>
<dbReference type="Gene3D" id="3.40.50.1820">
    <property type="entry name" value="alpha/beta hydrolase"/>
    <property type="match status" value="1"/>
</dbReference>
<feature type="active site" description="Proton donor; for dehydratase activity" evidence="10">
    <location>
        <position position="6255"/>
    </location>
</feature>
<feature type="domain" description="PKS/mFAS DH" evidence="14">
    <location>
        <begin position="1354"/>
        <end position="1624"/>
    </location>
</feature>
<evidence type="ECO:0000256" key="7">
    <source>
        <dbReference type="ARBA" id="ARBA00022737"/>
    </source>
</evidence>
<dbReference type="InterPro" id="IPR014031">
    <property type="entry name" value="Ketoacyl_synth_C"/>
</dbReference>
<keyword evidence="6" id="KW-0808">Transferase</keyword>
<dbReference type="InterPro" id="IPR049552">
    <property type="entry name" value="PKS_DH_N"/>
</dbReference>
<dbReference type="Pfam" id="PF08242">
    <property type="entry name" value="Methyltransf_12"/>
    <property type="match status" value="1"/>
</dbReference>
<dbReference type="Gene3D" id="1.10.1240.100">
    <property type="match status" value="5"/>
</dbReference>
<feature type="domain" description="Carrier" evidence="12">
    <location>
        <begin position="7568"/>
        <end position="7642"/>
    </location>
</feature>
<dbReference type="GO" id="GO:0006633">
    <property type="term" value="P:fatty acid biosynthetic process"/>
    <property type="evidence" value="ECO:0007669"/>
    <property type="project" value="InterPro"/>
</dbReference>
<dbReference type="SMART" id="SM00823">
    <property type="entry name" value="PKS_PP"/>
    <property type="match status" value="6"/>
</dbReference>
<dbReference type="PROSITE" id="PS00606">
    <property type="entry name" value="KS3_1"/>
    <property type="match status" value="2"/>
</dbReference>
<accession>A0A2P1AMC6</accession>
<feature type="region of interest" description="N-terminal hotdog fold" evidence="10">
    <location>
        <begin position="1044"/>
        <end position="1175"/>
    </location>
</feature>
<dbReference type="CDD" id="cd08953">
    <property type="entry name" value="KR_2_SDR_x"/>
    <property type="match status" value="4"/>
</dbReference>
<feature type="domain" description="PKS/mFAS DH" evidence="14">
    <location>
        <begin position="4097"/>
        <end position="4384"/>
    </location>
</feature>
<dbReference type="PROSITE" id="PS52019">
    <property type="entry name" value="PKS_MFAS_DH"/>
    <property type="match status" value="5"/>
</dbReference>
<evidence type="ECO:0000256" key="8">
    <source>
        <dbReference type="ARBA" id="ARBA00023268"/>
    </source>
</evidence>
<feature type="region of interest" description="C-terminal hotdog fold" evidence="10">
    <location>
        <begin position="6188"/>
        <end position="6348"/>
    </location>
</feature>
<evidence type="ECO:0000259" key="13">
    <source>
        <dbReference type="PROSITE" id="PS52004"/>
    </source>
</evidence>
<feature type="domain" description="PKS/mFAS DH" evidence="14">
    <location>
        <begin position="6040"/>
        <end position="6348"/>
    </location>
</feature>
<comment type="function">
    <text evidence="9">Involved in production of the polyketide antibiotic thailandamide.</text>
</comment>
<evidence type="ECO:0000259" key="14">
    <source>
        <dbReference type="PROSITE" id="PS52019"/>
    </source>
</evidence>
<comment type="subcellular location">
    <subcellularLocation>
        <location evidence="1">Cytoplasm</location>
    </subcellularLocation>
</comment>
<keyword evidence="4" id="KW-0963">Cytoplasm</keyword>
<name>A0A2P1AMC6_9BACT</name>
<feature type="active site" description="Proton acceptor; for dehydratase activity" evidence="10">
    <location>
        <position position="1073"/>
    </location>
</feature>
<feature type="region of interest" description="C-terminal hotdog fold" evidence="10">
    <location>
        <begin position="4237"/>
        <end position="4384"/>
    </location>
</feature>
<dbReference type="SUPFAM" id="SSF51735">
    <property type="entry name" value="NAD(P)-binding Rossmann-fold domains"/>
    <property type="match status" value="5"/>
</dbReference>
<evidence type="ECO:0000256" key="2">
    <source>
        <dbReference type="ARBA" id="ARBA00004792"/>
    </source>
</evidence>
<keyword evidence="5" id="KW-0597">Phosphoprotein</keyword>
<dbReference type="Pfam" id="PF22336">
    <property type="entry name" value="RhiE-like_linker"/>
    <property type="match status" value="5"/>
</dbReference>
<dbReference type="InterPro" id="IPR049551">
    <property type="entry name" value="PKS_DH_C"/>
</dbReference>
<feature type="domain" description="Carrier" evidence="12">
    <location>
        <begin position="5279"/>
        <end position="5352"/>
    </location>
</feature>
<feature type="active site" description="Proton acceptor; for dehydratase activity" evidence="10">
    <location>
        <position position="17"/>
    </location>
</feature>
<gene>
    <name evidence="15" type="primary">MisF</name>
</gene>
<evidence type="ECO:0000259" key="12">
    <source>
        <dbReference type="PROSITE" id="PS50075"/>
    </source>
</evidence>
<dbReference type="SUPFAM" id="SSF53335">
    <property type="entry name" value="S-adenosyl-L-methionine-dependent methyltransferases"/>
    <property type="match status" value="1"/>
</dbReference>
<dbReference type="Pfam" id="PF00109">
    <property type="entry name" value="ketoacyl-synt"/>
    <property type="match status" value="5"/>
</dbReference>
<feature type="region of interest" description="C-terminal hotdog fold" evidence="10">
    <location>
        <begin position="130"/>
        <end position="277"/>
    </location>
</feature>
<dbReference type="PANTHER" id="PTHR43775">
    <property type="entry name" value="FATTY ACID SYNTHASE"/>
    <property type="match status" value="1"/>
</dbReference>
<dbReference type="InterPro" id="IPR013217">
    <property type="entry name" value="Methyltransf_12"/>
</dbReference>
<dbReference type="InterPro" id="IPR006162">
    <property type="entry name" value="Ppantetheine_attach_site"/>
</dbReference>
<dbReference type="PROSITE" id="PS50075">
    <property type="entry name" value="CARRIER"/>
    <property type="match status" value="5"/>
</dbReference>
<sequence length="7991" mass="887529">MKKEFHIHANHPIVKHHQAYGQALLPGLAYIDLLYQFFREQGYEFAALELRNLSIYRPLFVGEGNGSQLLLQADDMAEGLWSVQLLDGEQRGAPESKAQQLYIKAEMYHHREAPVFDDVLDFQALQAVSHTQIPLNDIYAQCRSQGLVHSGMMKAEGTAYTLDDAQIIEVALPDEAASSAAGFMFHPALIDGSGVGSSNLFAALVEGEQRLFLPLFYERFRASARFERTCLVRVKTASVRRKNDMMYMDIEFFNESGEKIAELKNFVNKLVREAALINPNLKPASQAQSSKLKPYEEASSESQANPHRLDKSEALEGMEDLLKEIIAPYVDGSPEQLDPEAGYYELGLDSAILLQVVTALEKRFDAKLMPTLLFEYTTIEELAAYFVNENFATKHVAKESATPLAPVLPGPIQTGHEDDIAIIGISGRYPGANNINEFWQNLVVGKDCISDVPEERWDWRSVAKHKSPSGKSVSKWGGFIQDPDCFDHQFFRISPREAEVLDPQERLFLQTCWECIEDAGYTPETLVTRQQAPHRRQSVGVFVGVMHKDYVFLGMEAIARGEQFHLSINNAPIANRVSYFCDFHGPSMVIDTVCSSSLTAIHLALESIRHGESDIALAGGVNLSLHPNKYLTYGLLDMYSSDGRCRAFGRGGDGYVSGEGVGAVVLKPLAQAIQDRDHIYAVVKGSTINHVGKVTGISVPNPVAQSDMILQCLEKTGIHPRTLSYVEAHGTGTSLGDPIEIQGLCKAFQTHTNDTQFCAIGSVKSNIGHTESAAGISGLSKVALQLHYQTLVPSLHSEAINPHLDLEASPFFVQRQTQHWERTSDHPRRAGLSSFGATGSNAHVILEEYIPEQSETDLAQPAEGVEQRLPVLIPLSAKNEERLKEAARNFYYYLISKPEDVAGHQVARLSDIAYTLQVSRRAMETRVIFLVDHQQQLVESLQAFLDDDHTKGNSWLGKQVKQQRHARRGEYSEAMLQQWMVQGRLDQLAQAWSEGVPLNWDALYSPESGVAKPSRVSLPTYPFAKARHWVPMEVKAVTPFAALHPLLHRNTSTLGEQRFSSTFSGEEFFLADHRVHGQKMLPGVAYLEMVRAAVALATSAGEAQAIRFKNIIWQQPLVIDGTEKTIHIGLYAKANSQVDFTIYTGDEHGSDAPFPDEQNRRVHCRGIAMLTLSDRERETYLDLDHLQSQTGQNDFTPEQCYQAFAAMGIDYRDGHQGIAAVHAGADQILAELSLPASVLAHREPFVLHPSMMDSALQAAIGFALSAQVAGAQQPASLPYALESLDVRAACTPSMWAWIRYADNNSAGSPVQKFDLDLCDDRGKICVLMRGFSSRIFHAQASPCFAETLLPSQLHPLLHQHVPSENPVHDQFIAQFTGEEFFLHDHQQVMLGMAYLEMAHRAGQHRASQKILGLKNVVWSQLLFIAGQAREVSVHVQNEVLQHRFRITTQNEDSLQNIHCQGMLVVDQALYPERPDQLNIQDIQSRCSASIETTECDQLLQYTHGPSLLTIKQLWHNEHEALALLQLPDGMRSGREDYTLHPSMMNGAILTSVLFSLLNGPQEHLPMPFALDELWMYQEIPERAYAYVSMSSANKHDIELVDITGKCIVLFKGFTAAIQGAWQSQAPQNNVIYASTQWRESVLSGDEHANTAASAPIVMLAQDNPELAGLLRQRWPEASIEMLAPIGEDIAKTVQANFLQVFDRVKTCILEQPQRIQPIVVLLPENENDYLHDGLAALFKTARFEYRKIVGKLIRYTIDIDIEELAKSILMEVSHDDQHVDVYYSQTGTRKVKTLNEIYDFEKSHEHLLVKADLLNEGNVVWITGGLGGLGQIFTRHLSYTKGLKLILSGRSPLNAASEKVLRELQQSDVEMSYLSCDISDQQAVATLVQSILNKYGKLNGVIHSAGLTRDAYIHNKTREEMIAVLRPKMAGILAIEAACQDIQLNFMVLFSSIAGVFGSIGQADYAMANAFLDSFAEARNRRVQQGKCFGRTLSINWPLWRNGGMGVDAQNETLMQRNTGMIALETRAGLNAFELALSSEYSHILVAQGETEKIRSRLLSPRFVEENLSSVEADTTEPLEHQNQSEPSKAEQDQRAWLIRLLLKDLAAFVCRLQKVQPEEIDLEAEFSVYGFDSIGFMSFVHHLNDMYDLELMPTLFFEHSSLRALADALIEKHQEALLKKYESPKTAAQPSQDRMPIQARAVEMDKRQHPVSATMTPVELETTQGNPTPESSSTTDPIAIIGMSGKFPGSENLTAFWQHLEANRDLVSEIPEDRWDWRDYYGDHLSESGKTKIKWGGFIEGIDHFDPLFFGISPVEAEIMDPQFRLFLQTVWATIEDAGYRASVLSGSKTGVYLGVTTTDYKDLMQQARARENSQEYHGMFPFMLANRVSYLFNFRGPSEAIDTACSSSLVAIHRAIESIRQGSCEMAVAGGVNIIANPQLVLSATQGGMLSEDGRCKTFDQSANGYVRGEGVGAILLKPLARAIEDHDPICGVIRGSAENHGGKATSPTAPNPVAQQELLVSAYAQAGITPETVGYIEAHGTGTPLGDPIEINGLKSAFAQLYEQIGRPPANEPHCALGSVKTNIGHAEAAAGISGVLKVLLMMKHQKIPGNPHLKEPNPYLQLTGSPFYLAQDTQDWRALHDEVHNPIPRRAGVSSFGIGGSNAHLVLEEYTAEPAAEPVVCGEASLIILSAKNRACLVEAAGNLYRFLIDNRESSRGELLRLADIAYTLQVGREEMAHRLGFVASSLTELEERLQTFINVQGENQDLYEGHTKGNRSTLEAFESDDDLQEMLTKWVEGRRFEQILKLWVKGLAVNWESLYRGIQPRRISLPSYPFARERYWIPASAESLPVPAASPVSPVQVDNAAGVLMCHPVWEEKAAPVQVGSFDPASLHDCQHLILFCHMDVPLGLQDRFGTSSVCRVFQAQSDDVALGYSYLCEQVLTCLKEILENKPRDQVFVQIVIPGPKTSEAEGASGLLHGLSALLKTAHLENPKVLGQLIEVGPRHTGDALIRCVQENCQSPDDVQVRYRHGRREVMAWEELPVSEPNAAPMPWKERGVYLITGGAGGLGFIVAREISRRVKAPTLILAGRSHLSQAKRDELQQEAQRLGAQIEYRQADVSQPQEVNDLIRSILRDFTKLNGILHAAGLIRDSFMIRKTVDQLHQVLAPKVFGTVYLDEASKDVDLDFFLLFSSGAAALGNAGQADYAAANAFMDAYAEYRHALFASKQRFGRSLSINWPLWQEGGMQVDEPTLTALEQYAGIRALQTGSGLDALYRALSVTPNQIMVLEGDLAKIRQGLFSASTEPYRNESSRVEVDERLLARTLHQCKTLFGGIIKLAADRIEAEEALEHYGIDSVIIAQMNLRLEEAFGEVSKTLLYEYQTLGELASYLATEYRDACMTWTGLTAIPTSDMTTVPDDAIPAKPQITSEPRRSSGVDVHALTPKAPAPSQDEPIAIIGLAGRYAQADTPRAYWENLQSGTDCVTEIPPDRWSLSGFYHEDLEEAIAQGKSYSKWGSFLNGFADFDPLFFSMSPREAIGIDPQERLFLQSAWEAMEDAGYTRETLRDQFQQRVGVFVGITKTGFSLYGPELWQRGDIVYPTTSFSSVANRISYLFNLRGPSLPIDTMCSSSLTAIHEACEHIRRGECELAIAGGVNLYLHPSTYMQMCAAHMLSQDGKCKSFGEGGNGFVPGEGVGTIVLKPLTQAIDDHDHIYAVIRASSVNHGGKTNGYTVPNPNAQAALIEDALDKAGVDARTLTYIEAHGTGTELGDPIEIRGLTQAFQKHTIDTAFCAVGSAKSNLGHLEAAAGIAGLTKIILQLQHAKIAPSLHASTLNPNINFAKTPFVVPQALSKWKRPIVDMHGEVKEYPRRAGISSFGAGGSNAHLIVEEYVKETSVGETRASHHHDVIRNEAQVILLSAKNEDRLHCVAKDLHDYLNAEQGANLSLRDIAYTLQLGREAMDERLGLVVYSLDELRQKLNGFIAGESGIEDVYRGQVQGHKKALALFTEDDELQEAIEKWMQRGKFARLVELWSQGLAVDWNKLYCDREVKPYRVSLPTYPFEQHRYWIEDTLHASPKPVAESVGQSAVKLHPLIHENTSNFLAQRFRSCFRGDEFFLADHLVQGRRVLPGVAYLEMVRMAVSLAMDTQIEGYDLRFENVVWARPIIVDGQPLNVHTVLQVEDSTTISFEIYSQVDTEENDADVLHCQGSVEICVLEKEQELEVSHLLGECQKHHLSAAQCYEVFESAGIQYGPGHRGLDTVYVGDQQVLAKLLLPPSVASTAEQFILHPSLMDAALQASLGLAVGGVGSEPTPSLPYALETLDLCDAGARPSWAWIRESNQSSAEIQKLDIDLCDDQGRICVRMRGFSSRVLERAWGSQEDRLTLLSPVWNVISDPPTEGERDDVASEQVIIAGGSDLQRDILGQVHPGAVWLPADDFEAIDQQVKVLPSQMDVVHIIWVAPDQPMTSVRQESLIREQVQGVLYLFRLMKVLLAYGYGEKELHWTVITTQAQAVRKKDIVNPTHASVHGFIGSLAKEYPHWKIRLLDMDADESWPVHDMLALPGDQNGDAVAYRAKEWFQQALVPVLETDQGLPPCYRSQGVYVVIGGAGGIGEAWSRWMIERYQAQIIWIGRRKKDALIQEKLDALDKLGTPPIYIEADAGDLLALQNAYQQIKRRYGRIHGVIHSAIVLADKSLANMDERQFLAGLRAKVDVSVRLAQVFAKETLDFVLFFSSTQSVAKMPGQSNYAAGCTFKDAFASQLAQEWPCQVKVINWGYWGSVGVVATSSYRERMARAGVRSIEPAEGMAALQSLLQSSLDQLAVVNTLPTASIAQPSRNQALEEWITTYPDGLPVCVDSLPQYLPNQPLPVVDSGTGVPDHTVTIEDLLPQLLLATLQSLGLIEGRAEQRAAALPAATFYRQWLEESLTFLWAKEYLEYDGQGYTNKLPSVDLACVWQEWEREKVLWLQDRNQKAIVSLVEACMRALPDILRGAQLATDVIFPDSSVALVEHIYKGNVVADYYNRILQNSVVAYIQARLAQAPTAQIRILEIGAGTGGTTSGLLAELRPYQRHIVEYCYTDLSKAFLIHAERQYATEHPYLVTQIFDVEKPLAEQGIQANHYDVVIAANVLHATKNIRNTLRNAKAGLRQHGLLFLNEISTKSLFTHLTFGLLEGWWLYEDAALRITGSPVLSSATWADVLAEEGFNSITFPALLAAESGHDFGQQIIIAQSDGIVRQKAHRQSSPVLPSTPKKQSVKPKEITKLSPNTETLREKATVYIKKLVASTLQLPSDQIDSAQALEAYGLDSILVVQLTSTLRKAFHNISNTLFFEVQTIDGVVDYLLERQPEVFSDLLGVDKQQIDERIVETSTPIYSLESTRQANGRNNSLQKLNFRTTQKLNALAASKQHETVHDRDIAIIGLSGRYPQAENVNAFWECLKAGQNCIREIPQERWDWRRYYDAEKGKEGTLYTKWGGFIDDVDKFDPLFFKLSARDAERMDPQERLFLECAYSCMEDAGYTPSTLCDSRKVGVFVGVVNSTYPRQPSFWSMANRVSYLFNFQGPSMSVDTACSSSLTALHLAIESLHSGTSECAIAGGVNLILDPIQYLTLSAMTMLSSSDACKPFGNQADGFVDGEGVGAVILKPLAKAEQDGDAIYGIIKASMINAGGKTNGYTVPNPIAQSHLIWEALARAEVDPRTISYVEAHGTGTALGDPIEITGLSKAFGLSEDKQFCPIGSVKSNIGHAESAAGIASLTKVLLQLKHRQLVPSLHSQQLNPSIDFAETPFVVQQTLEPWHRPVLTIDGETKTYPRIAGISSFGAGGANAHVIIQEYMNEKGDAAADAEGQGWPETSLIVVSARDEDRLRELVNHLCLYARACSLADQGKAQTAKLQAMAYTLQVGREAMEVRLGVVVASFAELSEKLQGFLDGQRDVDNLYRGQVRPHREAMAVLAGDDVFAETIDAWIHRHKYDKILELWVKGFVFDWNKLYGEQKPPRMHLPTYPFARERYWAKTIDLSLDGFQVGAPQQVVEWIHPLVHKNTSNLEEQRFSSTFSGQEFFLANHRVDGEKVLPGVVYLEMARVAAEQARPHPSTSLAKSHIQLRNIGWATPFVCGHSSQSVHIRIVPGTYKGSDVSFEEMSYEIYSHIDTEREVVVHSQGVIALWQAREVAGLDLPALQASINQKCLSAQQCYDAFAAMGIEYGQGHQGIEDVYMTPSQAGRCQVLAKLRLPTVVAETSHDFVLHPSMMDAALQACIGLTVEHAVPESGQMSLPFAIDAIEVIEKCTDTMWAWIRYADPYADPIQPLSSRVTKVDIDLCDESGNLCVRIKGFSTRVVAIPESKAIGTWMSFPVWKEKSWSEHEPSEYAQRTVMLIEMEWVSDRLIESQIEGTTCVHLTTQANSLAERFQDISVQVFERVKALMEAKLRGSILIQLLVPHSGETLLFSALAGILRTAHLENPALLGQVIILEPSETQEGVIDKLQRDSSCLEDALIRYQQERRQTMAWQELPMSEREQAVQVAWKEGGVYLITGGLGGVGFMFAKHLAQHSRSVSLVLTGRSELDEQRREQLKELEALGARVDYLSVDVSRKEAVERLIDYIESERGSLTGILHSAGVIQDNFIIRKAVREFQSVLAPKVDGVIHLDQATQALNLDFFVLFSSLSGINGNAGQVDYACANAFLDAYAHYRNRLVAINKRYGQTLSVNWPLWKEGGMQIDPQRAEAMFQHLGLVAMETSRGIQALIHGLSSGQSQLMVVAGDLERLKVAHPSRPSSPPSQMDREHNVIGENELDANALASRSIHYFKNLIASILKIPAHRIQNDELLELYGIDSIIIMQLINQLERDFGPLSKTLFFEYPTIEEVNQYFVDSYRQKLHVVLGLDKSKAPETDHSAVVDPARPKVHRRSRLLAPTLDESPLPVAQTQDVAIIGVAGRYPQSPDLESFWENLSQGKNCITEVPESRWDPSLYVDFDPSNSGQVYSKWGGFLDDVDKFDALFFNISPREAELMNPNERLFLETVWELVERSGYTPERIQEQHENNVGVYIGAMYQQYQALASEPLIESVLSLSSHSAIANRVSYFFDFQGPSLAIDTMCSSSLITIQLACDSLLKDECQMAIAGGVNLTIHPNKYIGLSLSQMISRQNTSKSFGEGDGYLPAEGVGAVLLKPLAKAIEDQDSILAVIKSISTNHSGHTHEFRVPNPNAQAQLFEANFRKSGIDPRTITYVESAANGSPLGDPIEVSALRKAFQKFTADQGFCAIGSVKSNIGHAEAASGISQLTKVILQLQHQQLVPSINADPLNPNLSFDGSPFYLQQQLQPWSRPVFNIDGQEREFPRRATVSSFGAGGSNAHLIIEEYIASAGKNAVSPDIELAADRELMVFSAKSRDRLQAMLQQMRHYVESNQALSLKKMAYTLQVGRMAMTHRIAMLVHNREELIQGIQDALHSLEQPAGIINTTIPIYMGDLEADHSEVKHLLSGQSGEAMLKVLFAEENLEKIALYWVKGGHIPWLALHQKGQMSMLSLPTYPFSKRYCWVESKALSQIVTTAEAELLSKSTDDHISVDRNEESVLSEILCRTLGLTAEEFNQKTPLVQYGVDSVMFVQIFQQIKDKIDNRVNLSQLLECQTMQDMIFYLTAKKEDAQTEPELVNLSGAGLSSSHDTRFPELVHMNSSTRGRPVFWFHGIAGVTVYEPVAEKSQRPFYGVQPWSWINQTAGPSHIQAMVQGYLDAIRSVQPEGPYDFGGYSLGGMLAYEATRQLQDMGECVSTIVMVDTLQSNPDRKDKYSRKTDYLVFLNRSFALSAWQSSENIVQDMLIRADELDASLSDDEYLTELIVLAKQRGLVKTETEIRASLEYATTLDEFYQTDPFTVRPLSDPDAVNCYYFRNKNGAMLGDQAPYYFATPQDREIFVTTDQSADARQWEKNLTNLHIIDIDSSNHMTMFSEEKPRQTILEFCEILYSEAGLPNAFLDFFMAKAREIHGNIELDR</sequence>
<feature type="domain" description="Ketosynthase family 3 (KS3)" evidence="13">
    <location>
        <begin position="3457"/>
        <end position="3895"/>
    </location>
</feature>
<reference evidence="15" key="1">
    <citation type="journal article" date="2018" name="Proc. Natl. Acad. Sci. U.S.A.">
        <title>Single-bacterial genomics validates rich and varied specialized metabolism of uncultivated Entotheonella sponge symbionts.</title>
        <authorList>
            <person name="Mori T."/>
            <person name="Cahn J.K.B."/>
            <person name="Wilson M.C."/>
            <person name="Meoded R.A."/>
            <person name="Wiebach V."/>
            <person name="Martinez A.F.C."/>
            <person name="Helfrich E.J.N."/>
            <person name="Albersmeier A."/>
            <person name="Wibberg D."/>
            <person name="Datwyler S."/>
            <person name="Keren R."/>
            <person name="Lavy A."/>
            <person name="Ruckert C."/>
            <person name="Ilan M."/>
            <person name="Kalinowski J."/>
            <person name="Matsunaga S."/>
            <person name="Takeyama H."/>
            <person name="Piel J."/>
        </authorList>
    </citation>
    <scope>NUCLEOTIDE SEQUENCE</scope>
    <source>
        <strain evidence="15">TSWB1</strain>
    </source>
</reference>
<feature type="active site" description="Proton donor; for dehydratase activity" evidence="10">
    <location>
        <position position="191"/>
    </location>
</feature>
<feature type="domain" description="PKS/mFAS DH" evidence="14">
    <location>
        <begin position="1044"/>
        <end position="1342"/>
    </location>
</feature>
<dbReference type="PROSITE" id="PS00012">
    <property type="entry name" value="PHOSPHOPANTETHEINE"/>
    <property type="match status" value="2"/>
</dbReference>
<feature type="domain" description="Ketosynthase family 3 (KS3)" evidence="13">
    <location>
        <begin position="6928"/>
        <end position="7360"/>
    </location>
</feature>
<dbReference type="InterPro" id="IPR036736">
    <property type="entry name" value="ACP-like_sf"/>
</dbReference>
<feature type="region of interest" description="Disordered" evidence="11">
    <location>
        <begin position="285"/>
        <end position="311"/>
    </location>
</feature>
<feature type="domain" description="Carrier" evidence="12">
    <location>
        <begin position="316"/>
        <end position="390"/>
    </location>
</feature>
<dbReference type="SMART" id="SM00825">
    <property type="entry name" value="PKS_KS"/>
    <property type="match status" value="5"/>
</dbReference>
<dbReference type="InterPro" id="IPR014030">
    <property type="entry name" value="Ketoacyl_synth_N"/>
</dbReference>
<dbReference type="GO" id="GO:0005886">
    <property type="term" value="C:plasma membrane"/>
    <property type="evidence" value="ECO:0007669"/>
    <property type="project" value="TreeGrafter"/>
</dbReference>
<feature type="region of interest" description="C-terminal hotdog fold" evidence="10">
    <location>
        <begin position="1191"/>
        <end position="1342"/>
    </location>
</feature>
<dbReference type="PROSITE" id="PS52004">
    <property type="entry name" value="KS3_2"/>
    <property type="match status" value="5"/>
</dbReference>
<dbReference type="SMART" id="SM01294">
    <property type="entry name" value="PKS_PP_betabranch"/>
    <property type="match status" value="1"/>
</dbReference>
<dbReference type="InterPro" id="IPR001031">
    <property type="entry name" value="Thioesterase"/>
</dbReference>